<feature type="active site" evidence="3">
    <location>
        <position position="128"/>
    </location>
</feature>
<protein>
    <recommendedName>
        <fullName evidence="5">Pseudouridine synthase</fullName>
        <ecNumber evidence="5">5.4.99.-</ecNumber>
    </recommendedName>
</protein>
<gene>
    <name evidence="7" type="ORF">EDD60_10396</name>
</gene>
<evidence type="ECO:0000256" key="3">
    <source>
        <dbReference type="PIRSR" id="PIRSR606225-1"/>
    </source>
</evidence>
<reference evidence="7 8" key="1">
    <citation type="submission" date="2019-03" db="EMBL/GenBank/DDBJ databases">
        <title>Genomic Encyclopedia of Type Strains, Phase IV (KMG-IV): sequencing the most valuable type-strain genomes for metagenomic binning, comparative biology and taxonomic classification.</title>
        <authorList>
            <person name="Goeker M."/>
        </authorList>
    </citation>
    <scope>NUCLEOTIDE SEQUENCE [LARGE SCALE GENOMIC DNA]</scope>
    <source>
        <strain evidence="7 8">DSM 29487</strain>
    </source>
</reference>
<sequence>MKRQWIVDKLSRIDDFAYQKGINKKMLKAIKMKGDILVDGIHQSVRYLLKPGEVITFVYPVEENHMLPYEYPLKIVYEDEYLLVIDKEKGMPCIPTRAHPYHTLANALTAYYQKVNLLSTIHLVNRLDKETAGLLIVAKYREIHDLMMKDLKHIYREYQAHVEGKVEQGVVDLPIYRENKDMKRIIDERGKPSRTHYQCLHYQKGISLVRFVLETGRTHQIRVHMSALGHPLIGDEIYGNQQGTFDLTSVMVAFIHPVTKRIITIRKRNEF</sequence>
<accession>A0A4R3Z945</accession>
<dbReference type="EMBL" id="SMCQ01000003">
    <property type="protein sequence ID" value="TCW01641.1"/>
    <property type="molecule type" value="Genomic_DNA"/>
</dbReference>
<name>A0A4R3Z945_9FIRM</name>
<evidence type="ECO:0000313" key="8">
    <source>
        <dbReference type="Proteomes" id="UP000295515"/>
    </source>
</evidence>
<comment type="function">
    <text evidence="5">Responsible for synthesis of pseudouridine from uracil.</text>
</comment>
<evidence type="ECO:0000313" key="7">
    <source>
        <dbReference type="EMBL" id="TCW01641.1"/>
    </source>
</evidence>
<dbReference type="PANTHER" id="PTHR21600:SF35">
    <property type="entry name" value="PSEUDOURIDINE SYNTHASE"/>
    <property type="match status" value="1"/>
</dbReference>
<dbReference type="InterPro" id="IPR006224">
    <property type="entry name" value="PsdUridine_synth_RluA-like_CS"/>
</dbReference>
<evidence type="ECO:0000256" key="2">
    <source>
        <dbReference type="ARBA" id="ARBA00010876"/>
    </source>
</evidence>
<keyword evidence="4" id="KW-0694">RNA-binding</keyword>
<proteinExistence type="inferred from homology"/>
<organism evidence="7 8">
    <name type="scientific">Longibaculum muris</name>
    <dbReference type="NCBI Taxonomy" id="1796628"/>
    <lineage>
        <taxon>Bacteria</taxon>
        <taxon>Bacillati</taxon>
        <taxon>Bacillota</taxon>
        <taxon>Erysipelotrichia</taxon>
        <taxon>Erysipelotrichales</taxon>
        <taxon>Coprobacillaceae</taxon>
        <taxon>Longibaculum</taxon>
    </lineage>
</organism>
<dbReference type="GO" id="GO:0140098">
    <property type="term" value="F:catalytic activity, acting on RNA"/>
    <property type="evidence" value="ECO:0007669"/>
    <property type="project" value="UniProtKB-ARBA"/>
</dbReference>
<dbReference type="GO" id="GO:0009982">
    <property type="term" value="F:pseudouridine synthase activity"/>
    <property type="evidence" value="ECO:0007669"/>
    <property type="project" value="InterPro"/>
</dbReference>
<dbReference type="Pfam" id="PF00849">
    <property type="entry name" value="PseudoU_synth_2"/>
    <property type="match status" value="1"/>
</dbReference>
<comment type="caution">
    <text evidence="7">The sequence shown here is derived from an EMBL/GenBank/DDBJ whole genome shotgun (WGS) entry which is preliminary data.</text>
</comment>
<dbReference type="CDD" id="cd02869">
    <property type="entry name" value="PseudoU_synth_RluA_like"/>
    <property type="match status" value="1"/>
</dbReference>
<dbReference type="NCBIfam" id="TIGR00005">
    <property type="entry name" value="rluA_subfam"/>
    <property type="match status" value="1"/>
</dbReference>
<dbReference type="SUPFAM" id="SSF55120">
    <property type="entry name" value="Pseudouridine synthase"/>
    <property type="match status" value="1"/>
</dbReference>
<dbReference type="InterPro" id="IPR006145">
    <property type="entry name" value="PsdUridine_synth_RsuA/RluA"/>
</dbReference>
<dbReference type="RefSeq" id="WP_066448982.1">
    <property type="nucleotide sequence ID" value="NZ_JANKBF010000001.1"/>
</dbReference>
<evidence type="ECO:0000259" key="6">
    <source>
        <dbReference type="Pfam" id="PF00849"/>
    </source>
</evidence>
<dbReference type="PANTHER" id="PTHR21600">
    <property type="entry name" value="MITOCHONDRIAL RNA PSEUDOURIDINE SYNTHASE"/>
    <property type="match status" value="1"/>
</dbReference>
<dbReference type="AlphaFoldDB" id="A0A4R3Z945"/>
<dbReference type="PROSITE" id="PS50889">
    <property type="entry name" value="S4"/>
    <property type="match status" value="1"/>
</dbReference>
<dbReference type="InterPro" id="IPR006225">
    <property type="entry name" value="PsdUridine_synth_RluC/D"/>
</dbReference>
<dbReference type="PROSITE" id="PS01129">
    <property type="entry name" value="PSI_RLU"/>
    <property type="match status" value="1"/>
</dbReference>
<comment type="catalytic activity">
    <reaction evidence="1 5">
        <text>a uridine in RNA = a pseudouridine in RNA</text>
        <dbReference type="Rhea" id="RHEA:48348"/>
        <dbReference type="Rhea" id="RHEA-COMP:12068"/>
        <dbReference type="Rhea" id="RHEA-COMP:12069"/>
        <dbReference type="ChEBI" id="CHEBI:65314"/>
        <dbReference type="ChEBI" id="CHEBI:65315"/>
    </reaction>
</comment>
<evidence type="ECO:0000256" key="5">
    <source>
        <dbReference type="RuleBase" id="RU362028"/>
    </source>
</evidence>
<dbReference type="Gene3D" id="3.30.2350.10">
    <property type="entry name" value="Pseudouridine synthase"/>
    <property type="match status" value="1"/>
</dbReference>
<dbReference type="InterPro" id="IPR020103">
    <property type="entry name" value="PsdUridine_synth_cat_dom_sf"/>
</dbReference>
<keyword evidence="5" id="KW-0413">Isomerase</keyword>
<keyword evidence="8" id="KW-1185">Reference proteome</keyword>
<evidence type="ECO:0000256" key="4">
    <source>
        <dbReference type="PROSITE-ProRule" id="PRU00182"/>
    </source>
</evidence>
<evidence type="ECO:0000256" key="1">
    <source>
        <dbReference type="ARBA" id="ARBA00000073"/>
    </source>
</evidence>
<dbReference type="GO" id="GO:0003723">
    <property type="term" value="F:RNA binding"/>
    <property type="evidence" value="ECO:0007669"/>
    <property type="project" value="UniProtKB-KW"/>
</dbReference>
<feature type="domain" description="Pseudouridine synthase RsuA/RluA-like" evidence="6">
    <location>
        <begin position="81"/>
        <end position="227"/>
    </location>
</feature>
<dbReference type="Proteomes" id="UP000295515">
    <property type="component" value="Unassembled WGS sequence"/>
</dbReference>
<dbReference type="EC" id="5.4.99.-" evidence="5"/>
<comment type="similarity">
    <text evidence="2 5">Belongs to the pseudouridine synthase RluA family.</text>
</comment>
<dbReference type="InterPro" id="IPR050188">
    <property type="entry name" value="RluA_PseudoU_synthase"/>
</dbReference>
<dbReference type="GO" id="GO:0000455">
    <property type="term" value="P:enzyme-directed rRNA pseudouridine synthesis"/>
    <property type="evidence" value="ECO:0007669"/>
    <property type="project" value="TreeGrafter"/>
</dbReference>
<dbReference type="GeneID" id="98914581"/>